<dbReference type="OMA" id="CEVEVMS"/>
<feature type="domain" description="Thioesterase" evidence="3">
    <location>
        <begin position="83"/>
        <end position="160"/>
    </location>
</feature>
<dbReference type="SUPFAM" id="SSF54637">
    <property type="entry name" value="Thioesterase/thiol ester dehydrase-isomerase"/>
    <property type="match status" value="1"/>
</dbReference>
<dbReference type="InterPro" id="IPR039298">
    <property type="entry name" value="ACOT13"/>
</dbReference>
<proteinExistence type="inferred from homology"/>
<dbReference type="PANTHER" id="PTHR21660">
    <property type="entry name" value="THIOESTERASE SUPERFAMILY MEMBER-RELATED"/>
    <property type="match status" value="1"/>
</dbReference>
<name>M3CWA9_SPHMS</name>
<dbReference type="HOGENOM" id="CLU_089876_1_1_1"/>
<comment type="similarity">
    <text evidence="1">Belongs to the thioesterase PaaI family.</text>
</comment>
<evidence type="ECO:0000256" key="1">
    <source>
        <dbReference type="ARBA" id="ARBA00008324"/>
    </source>
</evidence>
<evidence type="ECO:0000259" key="3">
    <source>
        <dbReference type="Pfam" id="PF03061"/>
    </source>
</evidence>
<dbReference type="PANTHER" id="PTHR21660:SF1">
    <property type="entry name" value="ACYL-COENZYME A THIOESTERASE 13"/>
    <property type="match status" value="1"/>
</dbReference>
<keyword evidence="5" id="KW-1185">Reference proteome</keyword>
<evidence type="ECO:0000313" key="4">
    <source>
        <dbReference type="EMBL" id="EMF08412.1"/>
    </source>
</evidence>
<organism evidence="4 5">
    <name type="scientific">Sphaerulina musiva (strain SO2202)</name>
    <name type="common">Poplar stem canker fungus</name>
    <name type="synonym">Septoria musiva</name>
    <dbReference type="NCBI Taxonomy" id="692275"/>
    <lineage>
        <taxon>Eukaryota</taxon>
        <taxon>Fungi</taxon>
        <taxon>Dikarya</taxon>
        <taxon>Ascomycota</taxon>
        <taxon>Pezizomycotina</taxon>
        <taxon>Dothideomycetes</taxon>
        <taxon>Dothideomycetidae</taxon>
        <taxon>Mycosphaerellales</taxon>
        <taxon>Mycosphaerellaceae</taxon>
        <taxon>Sphaerulina</taxon>
    </lineage>
</organism>
<sequence length="185" mass="20395">MIPPGESFLEKYRAVITKPDFEKASPEDRIKSMLAIKAPHDQRLFSQFGEEDVKLISFTKLSDSTCSAVFKFKVEKFYCNLSGNLHGGAQALFYDMLTSFAMQGIGASGFWINGGVSRTLDVTYLRPAPEGTEVLCEVEVMSTGKTLSFHRGIMRRADTGAIISVGKHDKAAVMIKPGYDKPSKL</sequence>
<keyword evidence="2" id="KW-0378">Hydrolase</keyword>
<dbReference type="InterPro" id="IPR006683">
    <property type="entry name" value="Thioestr_dom"/>
</dbReference>
<dbReference type="RefSeq" id="XP_016756533.1">
    <property type="nucleotide sequence ID" value="XM_016907234.1"/>
</dbReference>
<dbReference type="STRING" id="692275.M3CWA9"/>
<dbReference type="CDD" id="cd03443">
    <property type="entry name" value="PaaI_thioesterase"/>
    <property type="match status" value="1"/>
</dbReference>
<dbReference type="EMBL" id="KB456271">
    <property type="protein sequence ID" value="EMF08412.1"/>
    <property type="molecule type" value="Genomic_DNA"/>
</dbReference>
<evidence type="ECO:0000256" key="2">
    <source>
        <dbReference type="ARBA" id="ARBA00022801"/>
    </source>
</evidence>
<dbReference type="OrthoDB" id="2831072at2759"/>
<dbReference type="GO" id="GO:0047617">
    <property type="term" value="F:fatty acyl-CoA hydrolase activity"/>
    <property type="evidence" value="ECO:0007669"/>
    <property type="project" value="InterPro"/>
</dbReference>
<reference evidence="4 5" key="1">
    <citation type="journal article" date="2012" name="PLoS Pathog.">
        <title>Diverse lifestyles and strategies of plant pathogenesis encoded in the genomes of eighteen Dothideomycetes fungi.</title>
        <authorList>
            <person name="Ohm R.A."/>
            <person name="Feau N."/>
            <person name="Henrissat B."/>
            <person name="Schoch C.L."/>
            <person name="Horwitz B.A."/>
            <person name="Barry K.W."/>
            <person name="Condon B.J."/>
            <person name="Copeland A.C."/>
            <person name="Dhillon B."/>
            <person name="Glaser F."/>
            <person name="Hesse C.N."/>
            <person name="Kosti I."/>
            <person name="LaButti K."/>
            <person name="Lindquist E.A."/>
            <person name="Lucas S."/>
            <person name="Salamov A.A."/>
            <person name="Bradshaw R.E."/>
            <person name="Ciuffetti L."/>
            <person name="Hamelin R.C."/>
            <person name="Kema G.H.J."/>
            <person name="Lawrence C."/>
            <person name="Scott J.A."/>
            <person name="Spatafora J.W."/>
            <person name="Turgeon B.G."/>
            <person name="de Wit P.J.G.M."/>
            <person name="Zhong S."/>
            <person name="Goodwin S.B."/>
            <person name="Grigoriev I.V."/>
        </authorList>
    </citation>
    <scope>NUCLEOTIDE SEQUENCE [LARGE SCALE GENOMIC DNA]</scope>
    <source>
        <strain evidence="4 5">SO2202</strain>
    </source>
</reference>
<dbReference type="AlphaFoldDB" id="M3CWA9"/>
<dbReference type="GeneID" id="27904371"/>
<protein>
    <recommendedName>
        <fullName evidence="3">Thioesterase domain-containing protein</fullName>
    </recommendedName>
</protein>
<accession>M3CWA9</accession>
<dbReference type="InterPro" id="IPR029069">
    <property type="entry name" value="HotDog_dom_sf"/>
</dbReference>
<dbReference type="Proteomes" id="UP000016931">
    <property type="component" value="Unassembled WGS sequence"/>
</dbReference>
<dbReference type="Gene3D" id="3.10.129.10">
    <property type="entry name" value="Hotdog Thioesterase"/>
    <property type="match status" value="1"/>
</dbReference>
<gene>
    <name evidence="4" type="ORF">SEPMUDRAFT_152088</name>
</gene>
<evidence type="ECO:0000313" key="5">
    <source>
        <dbReference type="Proteomes" id="UP000016931"/>
    </source>
</evidence>
<dbReference type="Pfam" id="PF03061">
    <property type="entry name" value="4HBT"/>
    <property type="match status" value="1"/>
</dbReference>
<dbReference type="eggNOG" id="KOG3328">
    <property type="taxonomic scope" value="Eukaryota"/>
</dbReference>